<protein>
    <submittedName>
        <fullName evidence="2">Uncharacterized protein</fullName>
    </submittedName>
</protein>
<accession>A0A4V4ME61</accession>
<gene>
    <name evidence="5" type="ORF">E3Q01_04019</name>
    <name evidence="6" type="ORF">E3Q02_01146</name>
    <name evidence="4" type="ORF">E3Q03_03935</name>
    <name evidence="3" type="ORF">E3Q10_04037</name>
    <name evidence="2" type="ORF">E3Q17_03894</name>
    <name evidence="1" type="ORF">E3Q22_03916</name>
</gene>
<dbReference type="EMBL" id="SPRX01000073">
    <property type="protein sequence ID" value="TIC62291.1"/>
    <property type="molecule type" value="Genomic_DNA"/>
</dbReference>
<dbReference type="Proteomes" id="UP000307169">
    <property type="component" value="Unassembled WGS sequence"/>
</dbReference>
<dbReference type="Proteomes" id="UP000305362">
    <property type="component" value="Unassembled WGS sequence"/>
</dbReference>
<reference evidence="7 8" key="1">
    <citation type="submission" date="2019-03" db="EMBL/GenBank/DDBJ databases">
        <title>Sequencing 25 genomes of Wallemia mellicola.</title>
        <authorList>
            <person name="Gostincar C."/>
        </authorList>
    </citation>
    <scope>NUCLEOTIDE SEQUENCE [LARGE SCALE GENOMIC DNA]</scope>
    <source>
        <strain evidence="2 9">EXF-1262</strain>
        <strain evidence="6 10">EXF-1274</strain>
        <strain evidence="4 7">EXF-1277</strain>
        <strain evidence="1 11">EXF-6152</strain>
        <strain evidence="5 12">EXF-757</strain>
        <strain evidence="3 8">EXF-8738</strain>
    </source>
</reference>
<evidence type="ECO:0000313" key="12">
    <source>
        <dbReference type="Proteomes" id="UP000310708"/>
    </source>
</evidence>
<evidence type="ECO:0000313" key="6">
    <source>
        <dbReference type="EMBL" id="TIC68783.1"/>
    </source>
</evidence>
<dbReference type="Proteomes" id="UP000305647">
    <property type="component" value="Unassembled WGS sequence"/>
</dbReference>
<evidence type="ECO:0000313" key="11">
    <source>
        <dbReference type="Proteomes" id="UP000310685"/>
    </source>
</evidence>
<evidence type="ECO:0000313" key="5">
    <source>
        <dbReference type="EMBL" id="TIC62291.1"/>
    </source>
</evidence>
<dbReference type="AlphaFoldDB" id="A0A4V4ME61"/>
<dbReference type="Proteomes" id="UP000310708">
    <property type="component" value="Unassembled WGS sequence"/>
</dbReference>
<dbReference type="Proteomes" id="UP000309601">
    <property type="component" value="Unassembled WGS sequence"/>
</dbReference>
<evidence type="ECO:0000313" key="9">
    <source>
        <dbReference type="Proteomes" id="UP000307169"/>
    </source>
</evidence>
<comment type="caution">
    <text evidence="2">The sequence shown here is derived from an EMBL/GenBank/DDBJ whole genome shotgun (WGS) entry which is preliminary data.</text>
</comment>
<evidence type="ECO:0000313" key="10">
    <source>
        <dbReference type="Proteomes" id="UP000309601"/>
    </source>
</evidence>
<dbReference type="EMBL" id="SPRC01000060">
    <property type="protein sequence ID" value="TIB75607.1"/>
    <property type="molecule type" value="Genomic_DNA"/>
</dbReference>
<name>A0A4V4ME61_9BASI</name>
<evidence type="ECO:0000313" key="4">
    <source>
        <dbReference type="EMBL" id="TIC59177.1"/>
    </source>
</evidence>
<evidence type="ECO:0000313" key="3">
    <source>
        <dbReference type="EMBL" id="TIC24489.1"/>
    </source>
</evidence>
<evidence type="ECO:0000313" key="8">
    <source>
        <dbReference type="Proteomes" id="UP000305647"/>
    </source>
</evidence>
<dbReference type="Proteomes" id="UP000310685">
    <property type="component" value="Unassembled WGS sequence"/>
</dbReference>
<sequence length="292" mass="34365">MGGARRIKTRLAEPSYKYGRDIQPHYFTSSHFVINFISDIDELINTYKNERQTSELDTFSLFMKCYTRLRWRNVHFIHLHAHIRIGFYQSIFRLLFELFKERKEDFDSITTILLFSYVIYSTQPDDEQLFRTTHIQIEVDTLDVVYQTLNQLDDADLLKWAINQLKFSIHPSQSLLPRIIPSSEVKRVIPTTERSEQVIEKLLDTHARLYSLEKRLDLVKQGKFDEIMLGEQLLESDITEFAQIEGISQFNLSNEDDIDKLRRVRASTINKLVDIESEAHNLGLDSMKSLNL</sequence>
<dbReference type="EMBL" id="SPRV01000067">
    <property type="protein sequence ID" value="TIC59177.1"/>
    <property type="molecule type" value="Genomic_DNA"/>
</dbReference>
<evidence type="ECO:0000313" key="2">
    <source>
        <dbReference type="EMBL" id="TIB96322.1"/>
    </source>
</evidence>
<dbReference type="EMBL" id="SPRO01000070">
    <property type="protein sequence ID" value="TIC24489.1"/>
    <property type="molecule type" value="Genomic_DNA"/>
</dbReference>
<evidence type="ECO:0000313" key="7">
    <source>
        <dbReference type="Proteomes" id="UP000305362"/>
    </source>
</evidence>
<dbReference type="EMBL" id="SPRH01000066">
    <property type="protein sequence ID" value="TIB96322.1"/>
    <property type="molecule type" value="Genomic_DNA"/>
</dbReference>
<organism evidence="2 9">
    <name type="scientific">Wallemia mellicola</name>
    <dbReference type="NCBI Taxonomy" id="1708541"/>
    <lineage>
        <taxon>Eukaryota</taxon>
        <taxon>Fungi</taxon>
        <taxon>Dikarya</taxon>
        <taxon>Basidiomycota</taxon>
        <taxon>Wallemiomycotina</taxon>
        <taxon>Wallemiomycetes</taxon>
        <taxon>Wallemiales</taxon>
        <taxon>Wallemiaceae</taxon>
        <taxon>Wallemia</taxon>
    </lineage>
</organism>
<dbReference type="EMBL" id="SPRW01000008">
    <property type="protein sequence ID" value="TIC68783.1"/>
    <property type="molecule type" value="Genomic_DNA"/>
</dbReference>
<evidence type="ECO:0000313" key="1">
    <source>
        <dbReference type="EMBL" id="TIB75607.1"/>
    </source>
</evidence>
<dbReference type="OrthoDB" id="10489268at2759"/>
<proteinExistence type="predicted"/>